<comment type="caution">
    <text evidence="2">The sequence shown here is derived from an EMBL/GenBank/DDBJ whole genome shotgun (WGS) entry which is preliminary data.</text>
</comment>
<dbReference type="AlphaFoldDB" id="X0X1Z4"/>
<gene>
    <name evidence="2" type="ORF">S01H1_66439</name>
</gene>
<dbReference type="EMBL" id="BARS01043929">
    <property type="protein sequence ID" value="GAG30663.1"/>
    <property type="molecule type" value="Genomic_DNA"/>
</dbReference>
<evidence type="ECO:0000313" key="2">
    <source>
        <dbReference type="EMBL" id="GAG30663.1"/>
    </source>
</evidence>
<reference evidence="2" key="1">
    <citation type="journal article" date="2014" name="Front. Microbiol.">
        <title>High frequency of phylogenetically diverse reductive dehalogenase-homologous genes in deep subseafloor sedimentary metagenomes.</title>
        <authorList>
            <person name="Kawai M."/>
            <person name="Futagami T."/>
            <person name="Toyoda A."/>
            <person name="Takaki Y."/>
            <person name="Nishi S."/>
            <person name="Hori S."/>
            <person name="Arai W."/>
            <person name="Tsubouchi T."/>
            <person name="Morono Y."/>
            <person name="Uchiyama I."/>
            <person name="Ito T."/>
            <person name="Fujiyama A."/>
            <person name="Inagaki F."/>
            <person name="Takami H."/>
        </authorList>
    </citation>
    <scope>NUCLEOTIDE SEQUENCE</scope>
    <source>
        <strain evidence="2">Expedition CK06-06</strain>
    </source>
</reference>
<protein>
    <submittedName>
        <fullName evidence="2">Uncharacterized protein</fullName>
    </submittedName>
</protein>
<feature type="compositionally biased region" description="Basic residues" evidence="1">
    <location>
        <begin position="1"/>
        <end position="32"/>
    </location>
</feature>
<name>X0X1Z4_9ZZZZ</name>
<sequence length="168" mass="18281">MAGKRKKAPKNRGASGKKRGQKASKTARKARSRAPEPSPFLKETVARIDALFKRLKVAEHEFQVAKKRDPEAPNEALHTCRDIGVQVGVFKAGSSYGTDAVKRLAEAAGSSASSLSMHASFAELPGKVIERLVREGRTWRRVSANIKTLAAEKPAKTPGWLAEHELDV</sequence>
<evidence type="ECO:0000256" key="1">
    <source>
        <dbReference type="SAM" id="MobiDB-lite"/>
    </source>
</evidence>
<organism evidence="2">
    <name type="scientific">marine sediment metagenome</name>
    <dbReference type="NCBI Taxonomy" id="412755"/>
    <lineage>
        <taxon>unclassified sequences</taxon>
        <taxon>metagenomes</taxon>
        <taxon>ecological metagenomes</taxon>
    </lineage>
</organism>
<proteinExistence type="predicted"/>
<accession>X0X1Z4</accession>
<feature type="region of interest" description="Disordered" evidence="1">
    <location>
        <begin position="1"/>
        <end position="40"/>
    </location>
</feature>